<dbReference type="VEuPathDB" id="AmoebaDB:NAEGRDRAFT_70612"/>
<proteinExistence type="predicted"/>
<protein>
    <submittedName>
        <fullName evidence="1">Predicted protein</fullName>
    </submittedName>
</protein>
<dbReference type="Proteomes" id="UP000006671">
    <property type="component" value="Unassembled WGS sequence"/>
</dbReference>
<organism evidence="2">
    <name type="scientific">Naegleria gruberi</name>
    <name type="common">Amoeba</name>
    <dbReference type="NCBI Taxonomy" id="5762"/>
    <lineage>
        <taxon>Eukaryota</taxon>
        <taxon>Discoba</taxon>
        <taxon>Heterolobosea</taxon>
        <taxon>Tetramitia</taxon>
        <taxon>Eutetramitia</taxon>
        <taxon>Vahlkampfiidae</taxon>
        <taxon>Naegleria</taxon>
    </lineage>
</organism>
<accession>D2VNT5</accession>
<dbReference type="InParanoid" id="D2VNT5"/>
<dbReference type="EMBL" id="GG738885">
    <property type="protein sequence ID" value="EFC41470.1"/>
    <property type="molecule type" value="Genomic_DNA"/>
</dbReference>
<sequence length="106" mass="12379">MKKLTKSIFANNKKLFSNQIRFVRTELVTENAERYEKEVQKTLKGDVAKTFADFDGWNETVGSSSEAIIKAERSEQVKNAPIEELQKQTIEILHEREEKKQFPFDQ</sequence>
<name>D2VNT5_NAEGR</name>
<dbReference type="AlphaFoldDB" id="D2VNT5"/>
<dbReference type="GeneID" id="8850777"/>
<dbReference type="KEGG" id="ngr:NAEGRDRAFT_70612"/>
<gene>
    <name evidence="1" type="ORF">NAEGRDRAFT_70612</name>
</gene>
<keyword evidence="2" id="KW-1185">Reference proteome</keyword>
<dbReference type="OrthoDB" id="529205at2759"/>
<evidence type="ECO:0000313" key="1">
    <source>
        <dbReference type="EMBL" id="EFC41470.1"/>
    </source>
</evidence>
<reference evidence="1 2" key="1">
    <citation type="journal article" date="2010" name="Cell">
        <title>The genome of Naegleria gruberi illuminates early eukaryotic versatility.</title>
        <authorList>
            <person name="Fritz-Laylin L.K."/>
            <person name="Prochnik S.E."/>
            <person name="Ginger M.L."/>
            <person name="Dacks J.B."/>
            <person name="Carpenter M.L."/>
            <person name="Field M.C."/>
            <person name="Kuo A."/>
            <person name="Paredez A."/>
            <person name="Chapman J."/>
            <person name="Pham J."/>
            <person name="Shu S."/>
            <person name="Neupane R."/>
            <person name="Cipriano M."/>
            <person name="Mancuso J."/>
            <person name="Tu H."/>
            <person name="Salamov A."/>
            <person name="Lindquist E."/>
            <person name="Shapiro H."/>
            <person name="Lucas S."/>
            <person name="Grigoriev I.V."/>
            <person name="Cande W.Z."/>
            <person name="Fulton C."/>
            <person name="Rokhsar D.S."/>
            <person name="Dawson S.C."/>
        </authorList>
    </citation>
    <scope>NUCLEOTIDE SEQUENCE [LARGE SCALE GENOMIC DNA]</scope>
    <source>
        <strain evidence="1 2">NEG-M</strain>
    </source>
</reference>
<evidence type="ECO:0000313" key="2">
    <source>
        <dbReference type="Proteomes" id="UP000006671"/>
    </source>
</evidence>
<dbReference type="RefSeq" id="XP_002674214.1">
    <property type="nucleotide sequence ID" value="XM_002674168.1"/>
</dbReference>